<dbReference type="AlphaFoldDB" id="A0A1K0IMA7"/>
<accession>A0A1K0IMA7</accession>
<dbReference type="Gene3D" id="1.10.357.10">
    <property type="entry name" value="Tetracycline Repressor, domain 2"/>
    <property type="match status" value="1"/>
</dbReference>
<evidence type="ECO:0000256" key="2">
    <source>
        <dbReference type="ARBA" id="ARBA00023125"/>
    </source>
</evidence>
<reference evidence="7" key="1">
    <citation type="submission" date="2016-09" db="EMBL/GenBank/DDBJ databases">
        <authorList>
            <person name="Capua I."/>
            <person name="De Benedictis P."/>
            <person name="Joannis T."/>
            <person name="Lombin L.H."/>
            <person name="Cattoli G."/>
        </authorList>
    </citation>
    <scope>NUCLEOTIDE SEQUENCE</scope>
    <source>
        <strain evidence="7">B9</strain>
    </source>
</reference>
<feature type="region of interest" description="Disordered" evidence="4">
    <location>
        <begin position="1"/>
        <end position="44"/>
    </location>
</feature>
<gene>
    <name evidence="7" type="ORF">CNECB9_4820052</name>
</gene>
<evidence type="ECO:0000259" key="5">
    <source>
        <dbReference type="Pfam" id="PF00440"/>
    </source>
</evidence>
<keyword evidence="2" id="KW-0238">DNA-binding</keyword>
<protein>
    <submittedName>
        <fullName evidence="7">Putative Transcriptional regulator, TetR family</fullName>
    </submittedName>
</protein>
<evidence type="ECO:0000256" key="1">
    <source>
        <dbReference type="ARBA" id="ARBA00023015"/>
    </source>
</evidence>
<feature type="domain" description="HTH tetR-type" evidence="5">
    <location>
        <begin position="51"/>
        <end position="95"/>
    </location>
</feature>
<dbReference type="InterPro" id="IPR009057">
    <property type="entry name" value="Homeodomain-like_sf"/>
</dbReference>
<keyword evidence="1" id="KW-0805">Transcription regulation</keyword>
<feature type="compositionally biased region" description="Low complexity" evidence="4">
    <location>
        <begin position="33"/>
        <end position="42"/>
    </location>
</feature>
<dbReference type="GO" id="GO:0003700">
    <property type="term" value="F:DNA-binding transcription factor activity"/>
    <property type="evidence" value="ECO:0007669"/>
    <property type="project" value="TreeGrafter"/>
</dbReference>
<name>A0A1K0IMA7_CUPNE</name>
<evidence type="ECO:0000259" key="6">
    <source>
        <dbReference type="Pfam" id="PF17939"/>
    </source>
</evidence>
<dbReference type="InterPro" id="IPR041586">
    <property type="entry name" value="PsrA_TetR_C"/>
</dbReference>
<feature type="domain" description="PsrA tetracyclin repressor-like C-terminal" evidence="6">
    <location>
        <begin position="128"/>
        <end position="240"/>
    </location>
</feature>
<keyword evidence="3" id="KW-0804">Transcription</keyword>
<evidence type="ECO:0000313" key="7">
    <source>
        <dbReference type="EMBL" id="SCU88405.1"/>
    </source>
</evidence>
<dbReference type="GO" id="GO:0000976">
    <property type="term" value="F:transcription cis-regulatory region binding"/>
    <property type="evidence" value="ECO:0007669"/>
    <property type="project" value="TreeGrafter"/>
</dbReference>
<dbReference type="EMBL" id="FMSH01000426">
    <property type="protein sequence ID" value="SCU88405.1"/>
    <property type="molecule type" value="Genomic_DNA"/>
</dbReference>
<dbReference type="SUPFAM" id="SSF46689">
    <property type="entry name" value="Homeodomain-like"/>
    <property type="match status" value="1"/>
</dbReference>
<dbReference type="InterPro" id="IPR036271">
    <property type="entry name" value="Tet_transcr_reg_TetR-rel_C_sf"/>
</dbReference>
<evidence type="ECO:0000256" key="4">
    <source>
        <dbReference type="SAM" id="MobiDB-lite"/>
    </source>
</evidence>
<evidence type="ECO:0000256" key="3">
    <source>
        <dbReference type="ARBA" id="ARBA00023163"/>
    </source>
</evidence>
<sequence length="260" mass="29090">MLPMPAATSFAKVEPMKQATARLRHKSEPAEPAEPTEAQAPANSSDLLLFTAERLYAEKGIDAVSMREISREAEQKNTSALHYHFGSKEALIRAILQRRMQEFDERRNVFLDEALQREAQPSVRTAVEALVRPMASGLTEPGKGNYYNRFLAAAQMHPDVDIVAFTSDETNRGFRRAQAMLETTLSGLPASLVRQRYLSGLAFIIFSLADFERIKARRGRQNRGFDMTRAVENLIDMVVGALEAPVSDRVLARLRENGNP</sequence>
<dbReference type="PANTHER" id="PTHR30055:SF234">
    <property type="entry name" value="HTH-TYPE TRANSCRIPTIONAL REGULATOR BETI"/>
    <property type="match status" value="1"/>
</dbReference>
<organism evidence="7">
    <name type="scientific">Cupriavidus necator</name>
    <name type="common">Alcaligenes eutrophus</name>
    <name type="synonym">Ralstonia eutropha</name>
    <dbReference type="NCBI Taxonomy" id="106590"/>
    <lineage>
        <taxon>Bacteria</taxon>
        <taxon>Pseudomonadati</taxon>
        <taxon>Pseudomonadota</taxon>
        <taxon>Betaproteobacteria</taxon>
        <taxon>Burkholderiales</taxon>
        <taxon>Burkholderiaceae</taxon>
        <taxon>Cupriavidus</taxon>
    </lineage>
</organism>
<dbReference type="PANTHER" id="PTHR30055">
    <property type="entry name" value="HTH-TYPE TRANSCRIPTIONAL REGULATOR RUTR"/>
    <property type="match status" value="1"/>
</dbReference>
<dbReference type="Pfam" id="PF17939">
    <property type="entry name" value="TetR_C_30"/>
    <property type="match status" value="1"/>
</dbReference>
<dbReference type="SUPFAM" id="SSF48498">
    <property type="entry name" value="Tetracyclin repressor-like, C-terminal domain"/>
    <property type="match status" value="1"/>
</dbReference>
<dbReference type="InterPro" id="IPR050109">
    <property type="entry name" value="HTH-type_TetR-like_transc_reg"/>
</dbReference>
<dbReference type="InterPro" id="IPR001647">
    <property type="entry name" value="HTH_TetR"/>
</dbReference>
<proteinExistence type="predicted"/>
<dbReference type="Pfam" id="PF00440">
    <property type="entry name" value="TetR_N"/>
    <property type="match status" value="1"/>
</dbReference>